<organism evidence="4">
    <name type="scientific">uncultured proteobacterium RedeBAC7D11</name>
    <dbReference type="NCBI Taxonomy" id="295350"/>
    <lineage>
        <taxon>Bacteria</taxon>
        <taxon>Pseudomonadati</taxon>
        <taxon>Pseudomonadota</taxon>
        <taxon>environmental samples</taxon>
    </lineage>
</organism>
<sequence>MSSSNSGLPDGTEDFVGVKAEELEKLRSLFLNFFYKNNCELVVPSLIEFSEIIGGNFNESLRDYAYSFSDENLKNISIRPDISQQIARIDLQQGTKDKKKYCYFGETLRKTKDSLTKSKIAFKTGVEIFGKISITDEIDLIKLMLLSLKKAGKYRMTISLGRTEPLSEILKGLGLSLNENRRLKKIISSKSKTDLEEFFHSRGLTTRSLIEIKNLMEVNGKIDCLRYLKKHKNKVFQASARKIEKIIKNLPASIDYHLDFSDFPGFDYHSGLVFSVHVLGFGFSIAKGGQYKSVQNNIVREAIGFDVNVSSLTKLNQQI</sequence>
<dbReference type="GO" id="GO:0016757">
    <property type="term" value="F:glycosyltransferase activity"/>
    <property type="evidence" value="ECO:0007669"/>
    <property type="project" value="UniProtKB-KW"/>
</dbReference>
<dbReference type="EMBL" id="AY744396">
    <property type="protein sequence ID" value="AAV34450.1"/>
    <property type="molecule type" value="Genomic_DNA"/>
</dbReference>
<keyword evidence="4" id="KW-0328">Glycosyltransferase</keyword>
<dbReference type="AlphaFoldDB" id="Q5UF78"/>
<feature type="binding site" evidence="2">
    <location>
        <position position="127"/>
    </location>
    <ligand>
        <name>L-histidine</name>
        <dbReference type="ChEBI" id="CHEBI:57595"/>
    </ligand>
</feature>
<dbReference type="InterPro" id="IPR041715">
    <property type="entry name" value="HisRS-like_core"/>
</dbReference>
<dbReference type="InterPro" id="IPR004516">
    <property type="entry name" value="HisRS/HisZ"/>
</dbReference>
<dbReference type="GO" id="GO:0004821">
    <property type="term" value="F:histidine-tRNA ligase activity"/>
    <property type="evidence" value="ECO:0007669"/>
    <property type="project" value="TreeGrafter"/>
</dbReference>
<gene>
    <name evidence="4" type="ORF">Red7D11_8</name>
</gene>
<accession>Q5UF78</accession>
<dbReference type="PANTHER" id="PTHR43707">
    <property type="entry name" value="HISTIDYL-TRNA SYNTHETASE"/>
    <property type="match status" value="1"/>
</dbReference>
<dbReference type="Pfam" id="PF13393">
    <property type="entry name" value="tRNA-synt_His"/>
    <property type="match status" value="1"/>
</dbReference>
<name>Q5UF78_9PROT</name>
<evidence type="ECO:0000259" key="3">
    <source>
        <dbReference type="Pfam" id="PF13393"/>
    </source>
</evidence>
<keyword evidence="1" id="KW-0368">Histidine biosynthesis</keyword>
<keyword evidence="4" id="KW-0808">Transferase</keyword>
<dbReference type="PIRSF" id="PIRSF001549">
    <property type="entry name" value="His-tRNA_synth"/>
    <property type="match status" value="1"/>
</dbReference>
<evidence type="ECO:0000256" key="1">
    <source>
        <dbReference type="ARBA" id="ARBA00023102"/>
    </source>
</evidence>
<protein>
    <submittedName>
        <fullName evidence="4">Putative ATP phosphoribosyltransferase regulatory subunit</fullName>
    </submittedName>
</protein>
<proteinExistence type="predicted"/>
<dbReference type="GO" id="GO:0006427">
    <property type="term" value="P:histidyl-tRNA aminoacylation"/>
    <property type="evidence" value="ECO:0007669"/>
    <property type="project" value="TreeGrafter"/>
</dbReference>
<dbReference type="Gene3D" id="3.30.930.10">
    <property type="entry name" value="Bira Bifunctional Protein, Domain 2"/>
    <property type="match status" value="1"/>
</dbReference>
<feature type="domain" description="Class II Histidinyl-tRNA synthetase (HisRS)-like catalytic core" evidence="3">
    <location>
        <begin position="11"/>
        <end position="311"/>
    </location>
</feature>
<feature type="binding site" evidence="2">
    <location>
        <position position="109"/>
    </location>
    <ligand>
        <name>L-histidine</name>
        <dbReference type="ChEBI" id="CHEBI:57595"/>
    </ligand>
</feature>
<dbReference type="SUPFAM" id="SSF55681">
    <property type="entry name" value="Class II aaRS and biotin synthetases"/>
    <property type="match status" value="1"/>
</dbReference>
<dbReference type="InterPro" id="IPR045864">
    <property type="entry name" value="aa-tRNA-synth_II/BPL/LPL"/>
</dbReference>
<dbReference type="PANTHER" id="PTHR43707:SF6">
    <property type="entry name" value="ATP PHOSPHORIBOSYLTRANSFERASE REGULATORY SUBUNIT"/>
    <property type="match status" value="1"/>
</dbReference>
<evidence type="ECO:0000256" key="2">
    <source>
        <dbReference type="PIRSR" id="PIRSR001549-1"/>
    </source>
</evidence>
<reference evidence="4" key="1">
    <citation type="journal article" date="2004" name="Environ. Microbiol.">
        <title>Different SAR86 subgroups harbour divergent proteorhodopsins.</title>
        <authorList>
            <person name="Sabehi G."/>
            <person name="Beja O."/>
            <person name="Suzuki M.T."/>
            <person name="Preston C.M."/>
            <person name="DeLong E.F."/>
        </authorList>
    </citation>
    <scope>NUCLEOTIDE SEQUENCE</scope>
</reference>
<dbReference type="GO" id="GO:0000105">
    <property type="term" value="P:L-histidine biosynthetic process"/>
    <property type="evidence" value="ECO:0007669"/>
    <property type="project" value="UniProtKB-KW"/>
</dbReference>
<dbReference type="GO" id="GO:0005737">
    <property type="term" value="C:cytoplasm"/>
    <property type="evidence" value="ECO:0007669"/>
    <property type="project" value="InterPro"/>
</dbReference>
<evidence type="ECO:0000313" key="4">
    <source>
        <dbReference type="EMBL" id="AAV34450.1"/>
    </source>
</evidence>
<keyword evidence="1" id="KW-0028">Amino-acid biosynthesis</keyword>